<dbReference type="Proteomes" id="UP000011996">
    <property type="component" value="Unassembled WGS sequence"/>
</dbReference>
<reference evidence="2 3" key="1">
    <citation type="journal article" date="2013" name="Mar. Genomics">
        <title>Expression of sulfatases in Rhodopirellula baltica and the diversity of sulfatases in the genus Rhodopirellula.</title>
        <authorList>
            <person name="Wegner C.E."/>
            <person name="Richter-Heitmann T."/>
            <person name="Klindworth A."/>
            <person name="Klockow C."/>
            <person name="Richter M."/>
            <person name="Achstetter T."/>
            <person name="Glockner F.O."/>
            <person name="Harder J."/>
        </authorList>
    </citation>
    <scope>NUCLEOTIDE SEQUENCE [LARGE SCALE GENOMIC DNA]</scope>
    <source>
        <strain evidence="2 3">SH398</strain>
    </source>
</reference>
<evidence type="ECO:0000256" key="1">
    <source>
        <dbReference type="SAM" id="MobiDB-lite"/>
    </source>
</evidence>
<sequence>MFGLAIEHDDPSTNRASGSRASFERTGHQPGSSAPITTDDGA</sequence>
<accession>M5RYK3</accession>
<gene>
    <name evidence="2" type="ORF">RESH_05049</name>
</gene>
<evidence type="ECO:0000313" key="2">
    <source>
        <dbReference type="EMBL" id="EMI24370.1"/>
    </source>
</evidence>
<feature type="region of interest" description="Disordered" evidence="1">
    <location>
        <begin position="1"/>
        <end position="42"/>
    </location>
</feature>
<dbReference type="EMBL" id="ANOF01000158">
    <property type="protein sequence ID" value="EMI24370.1"/>
    <property type="molecule type" value="Genomic_DNA"/>
</dbReference>
<comment type="caution">
    <text evidence="2">The sequence shown here is derived from an EMBL/GenBank/DDBJ whole genome shotgun (WGS) entry which is preliminary data.</text>
</comment>
<evidence type="ECO:0000313" key="3">
    <source>
        <dbReference type="Proteomes" id="UP000011996"/>
    </source>
</evidence>
<dbReference type="AlphaFoldDB" id="M5RYK3"/>
<organism evidence="2 3">
    <name type="scientific">Rhodopirellula europaea SH398</name>
    <dbReference type="NCBI Taxonomy" id="1263868"/>
    <lineage>
        <taxon>Bacteria</taxon>
        <taxon>Pseudomonadati</taxon>
        <taxon>Planctomycetota</taxon>
        <taxon>Planctomycetia</taxon>
        <taxon>Pirellulales</taxon>
        <taxon>Pirellulaceae</taxon>
        <taxon>Rhodopirellula</taxon>
    </lineage>
</organism>
<feature type="compositionally biased region" description="Basic and acidic residues" evidence="1">
    <location>
        <begin position="1"/>
        <end position="12"/>
    </location>
</feature>
<proteinExistence type="predicted"/>
<name>M5RYK3_9BACT</name>
<dbReference type="PATRIC" id="fig|1263868.3.peg.5488"/>
<protein>
    <submittedName>
        <fullName evidence="2">Uncharacterized protein</fullName>
    </submittedName>
</protein>